<evidence type="ECO:0000313" key="3">
    <source>
        <dbReference type="EMBL" id="KAK2086386.1"/>
    </source>
</evidence>
<proteinExistence type="predicted"/>
<accession>A0ABQ9TNP1</accession>
<feature type="compositionally biased region" description="Low complexity" evidence="1">
    <location>
        <begin position="73"/>
        <end position="89"/>
    </location>
</feature>
<reference evidence="3 4" key="1">
    <citation type="submission" date="2023-05" db="EMBL/GenBank/DDBJ databases">
        <title>B98-5 Cell Line De Novo Hybrid Assembly: An Optical Mapping Approach.</title>
        <authorList>
            <person name="Kananen K."/>
            <person name="Auerbach J.A."/>
            <person name="Kautto E."/>
            <person name="Blachly J.S."/>
        </authorList>
    </citation>
    <scope>NUCLEOTIDE SEQUENCE [LARGE SCALE GENOMIC DNA]</scope>
    <source>
        <strain evidence="3">B95-8</strain>
        <tissue evidence="3">Cell line</tissue>
    </source>
</reference>
<protein>
    <recommendedName>
        <fullName evidence="2">STAS domain-containing protein</fullName>
    </recommendedName>
</protein>
<evidence type="ECO:0000313" key="4">
    <source>
        <dbReference type="Proteomes" id="UP001266305"/>
    </source>
</evidence>
<evidence type="ECO:0000259" key="2">
    <source>
        <dbReference type="PROSITE" id="PS50801"/>
    </source>
</evidence>
<name>A0ABQ9TNP1_SAGOE</name>
<feature type="compositionally biased region" description="Polar residues" evidence="1">
    <location>
        <begin position="55"/>
        <end position="71"/>
    </location>
</feature>
<feature type="compositionally biased region" description="Polar residues" evidence="1">
    <location>
        <begin position="36"/>
        <end position="47"/>
    </location>
</feature>
<dbReference type="EMBL" id="JASSZA010000020">
    <property type="protein sequence ID" value="KAK2086386.1"/>
    <property type="molecule type" value="Genomic_DNA"/>
</dbReference>
<dbReference type="Gene3D" id="3.30.750.24">
    <property type="entry name" value="STAS domain"/>
    <property type="match status" value="1"/>
</dbReference>
<evidence type="ECO:0000256" key="1">
    <source>
        <dbReference type="SAM" id="MobiDB-lite"/>
    </source>
</evidence>
<gene>
    <name evidence="3" type="ORF">P7K49_035811</name>
</gene>
<feature type="domain" description="STAS" evidence="2">
    <location>
        <begin position="110"/>
        <end position="128"/>
    </location>
</feature>
<feature type="compositionally biased region" description="Polar residues" evidence="1">
    <location>
        <begin position="136"/>
        <end position="148"/>
    </location>
</feature>
<organism evidence="3 4">
    <name type="scientific">Saguinus oedipus</name>
    <name type="common">Cotton-top tamarin</name>
    <name type="synonym">Oedipomidas oedipus</name>
    <dbReference type="NCBI Taxonomy" id="9490"/>
    <lineage>
        <taxon>Eukaryota</taxon>
        <taxon>Metazoa</taxon>
        <taxon>Chordata</taxon>
        <taxon>Craniata</taxon>
        <taxon>Vertebrata</taxon>
        <taxon>Euteleostomi</taxon>
        <taxon>Mammalia</taxon>
        <taxon>Eutheria</taxon>
        <taxon>Euarchontoglires</taxon>
        <taxon>Primates</taxon>
        <taxon>Haplorrhini</taxon>
        <taxon>Platyrrhini</taxon>
        <taxon>Cebidae</taxon>
        <taxon>Callitrichinae</taxon>
        <taxon>Saguinus</taxon>
    </lineage>
</organism>
<dbReference type="PROSITE" id="PS50801">
    <property type="entry name" value="STAS"/>
    <property type="match status" value="1"/>
</dbReference>
<keyword evidence="4" id="KW-1185">Reference proteome</keyword>
<feature type="compositionally biased region" description="Basic residues" evidence="1">
    <location>
        <begin position="12"/>
        <end position="23"/>
    </location>
</feature>
<dbReference type="InterPro" id="IPR036513">
    <property type="entry name" value="STAS_dom_sf"/>
</dbReference>
<comment type="caution">
    <text evidence="3">The sequence shown here is derived from an EMBL/GenBank/DDBJ whole genome shotgun (WGS) entry which is preliminary data.</text>
</comment>
<dbReference type="InterPro" id="IPR002645">
    <property type="entry name" value="STAS_dom"/>
</dbReference>
<dbReference type="Proteomes" id="UP001266305">
    <property type="component" value="Unassembled WGS sequence"/>
</dbReference>
<feature type="region of interest" description="Disordered" evidence="1">
    <location>
        <begin position="136"/>
        <end position="178"/>
    </location>
</feature>
<sequence length="178" mass="19464">MDPQKVLLAKQKYLKKQEKRRMRPTQQRKSLFMKTKTVSLQELQQDFENAPPTDPNNNQTPANGASVSYITFSPDSSSAARSEPPASAEAPDEPSDTLASVPPFATFHTLILDMSGVSFVDLMGIKALAKDRMFSAEQSQTASDNTWLERSIRASGPRAPNTPAEAIPSPSEEPTQGL</sequence>
<feature type="region of interest" description="Disordered" evidence="1">
    <location>
        <begin position="1"/>
        <end position="99"/>
    </location>
</feature>
<feature type="compositionally biased region" description="Low complexity" evidence="1">
    <location>
        <begin position="163"/>
        <end position="178"/>
    </location>
</feature>